<dbReference type="RefSeq" id="WP_265144167.1">
    <property type="nucleotide sequence ID" value="NZ_JAPCHZ010000004.1"/>
</dbReference>
<dbReference type="Proteomes" id="UP001209107">
    <property type="component" value="Unassembled WGS sequence"/>
</dbReference>
<dbReference type="SUPFAM" id="SSF52172">
    <property type="entry name" value="CheY-like"/>
    <property type="match status" value="1"/>
</dbReference>
<reference evidence="1 2" key="1">
    <citation type="submission" date="2022-10" db="EMBL/GenBank/DDBJ databases">
        <title>Kaistella sp. BT-6-1-3.</title>
        <authorList>
            <person name="Ai J."/>
            <person name="Deng Z."/>
        </authorList>
    </citation>
    <scope>NUCLEOTIDE SEQUENCE [LARGE SCALE GENOMIC DNA]</scope>
    <source>
        <strain evidence="1 2">BT6-1-3</strain>
    </source>
</reference>
<gene>
    <name evidence="1" type="ORF">OK344_07225</name>
</gene>
<sequence>MKSKILILDNKIYSLSKISNFLKQKKFEVVKPTETQSVFNICSKADLDAVIIDLRLFGEKSNNFIQNLKENVLPEHVKLITISDRTSTRQVFDKITLNS</sequence>
<dbReference type="EMBL" id="JAPCHZ010000004">
    <property type="protein sequence ID" value="MCW4451999.1"/>
    <property type="molecule type" value="Genomic_DNA"/>
</dbReference>
<name>A0ABT3JMI3_9FLAO</name>
<evidence type="ECO:0008006" key="3">
    <source>
        <dbReference type="Google" id="ProtNLM"/>
    </source>
</evidence>
<keyword evidence="2" id="KW-1185">Reference proteome</keyword>
<dbReference type="InterPro" id="IPR011006">
    <property type="entry name" value="CheY-like_superfamily"/>
</dbReference>
<evidence type="ECO:0000313" key="1">
    <source>
        <dbReference type="EMBL" id="MCW4451999.1"/>
    </source>
</evidence>
<proteinExistence type="predicted"/>
<evidence type="ECO:0000313" key="2">
    <source>
        <dbReference type="Proteomes" id="UP001209107"/>
    </source>
</evidence>
<protein>
    <recommendedName>
        <fullName evidence="3">Response regulator</fullName>
    </recommendedName>
</protein>
<dbReference type="Gene3D" id="3.40.50.2300">
    <property type="match status" value="1"/>
</dbReference>
<accession>A0ABT3JMI3</accession>
<organism evidence="1 2">
    <name type="scientific">Kaistella yananensis</name>
    <dbReference type="NCBI Taxonomy" id="2989820"/>
    <lineage>
        <taxon>Bacteria</taxon>
        <taxon>Pseudomonadati</taxon>
        <taxon>Bacteroidota</taxon>
        <taxon>Flavobacteriia</taxon>
        <taxon>Flavobacteriales</taxon>
        <taxon>Weeksellaceae</taxon>
        <taxon>Chryseobacterium group</taxon>
        <taxon>Kaistella</taxon>
    </lineage>
</organism>
<comment type="caution">
    <text evidence="1">The sequence shown here is derived from an EMBL/GenBank/DDBJ whole genome shotgun (WGS) entry which is preliminary data.</text>
</comment>